<keyword evidence="5 6" id="KW-0472">Membrane</keyword>
<dbReference type="SUPFAM" id="SSF53448">
    <property type="entry name" value="Nucleotide-diphospho-sugar transferases"/>
    <property type="match status" value="1"/>
</dbReference>
<dbReference type="CDD" id="cd06423">
    <property type="entry name" value="CESA_like"/>
    <property type="match status" value="1"/>
</dbReference>
<comment type="caution">
    <text evidence="8">The sequence shown here is derived from an EMBL/GenBank/DDBJ whole genome shotgun (WGS) entry which is preliminary data.</text>
</comment>
<evidence type="ECO:0000313" key="9">
    <source>
        <dbReference type="Proteomes" id="UP000051012"/>
    </source>
</evidence>
<dbReference type="AlphaFoldDB" id="A0A0S7YFK3"/>
<protein>
    <recommendedName>
        <fullName evidence="7">Glycosyltransferase 2-like domain-containing protein</fullName>
    </recommendedName>
</protein>
<evidence type="ECO:0000256" key="1">
    <source>
        <dbReference type="ARBA" id="ARBA00004236"/>
    </source>
</evidence>
<dbReference type="PANTHER" id="PTHR43646">
    <property type="entry name" value="GLYCOSYLTRANSFERASE"/>
    <property type="match status" value="1"/>
</dbReference>
<dbReference type="EMBL" id="LJNI01000033">
    <property type="protein sequence ID" value="KPJ73460.1"/>
    <property type="molecule type" value="Genomic_DNA"/>
</dbReference>
<feature type="transmembrane region" description="Helical" evidence="6">
    <location>
        <begin position="6"/>
        <end position="27"/>
    </location>
</feature>
<dbReference type="PANTHER" id="PTHR43646:SF2">
    <property type="entry name" value="GLYCOSYLTRANSFERASE 2-LIKE DOMAIN-CONTAINING PROTEIN"/>
    <property type="match status" value="1"/>
</dbReference>
<accession>A0A0S7YFK3</accession>
<feature type="transmembrane region" description="Helical" evidence="6">
    <location>
        <begin position="350"/>
        <end position="368"/>
    </location>
</feature>
<keyword evidence="6" id="KW-0812">Transmembrane</keyword>
<reference evidence="8 9" key="1">
    <citation type="journal article" date="2015" name="Microbiome">
        <title>Genomic resolution of linkages in carbon, nitrogen, and sulfur cycling among widespread estuary sediment bacteria.</title>
        <authorList>
            <person name="Baker B.J."/>
            <person name="Lazar C.S."/>
            <person name="Teske A.P."/>
            <person name="Dick G.J."/>
        </authorList>
    </citation>
    <scope>NUCLEOTIDE SEQUENCE [LARGE SCALE GENOMIC DNA]</scope>
    <source>
        <strain evidence="8">DG_78</strain>
    </source>
</reference>
<dbReference type="Proteomes" id="UP000051012">
    <property type="component" value="Unassembled WGS sequence"/>
</dbReference>
<keyword evidence="4" id="KW-0808">Transferase</keyword>
<keyword evidence="2" id="KW-1003">Cell membrane</keyword>
<dbReference type="Gene3D" id="3.90.550.10">
    <property type="entry name" value="Spore Coat Polysaccharide Biosynthesis Protein SpsA, Chain A"/>
    <property type="match status" value="1"/>
</dbReference>
<dbReference type="Pfam" id="PF00535">
    <property type="entry name" value="Glycos_transf_2"/>
    <property type="match status" value="1"/>
</dbReference>
<evidence type="ECO:0000256" key="5">
    <source>
        <dbReference type="ARBA" id="ARBA00023136"/>
    </source>
</evidence>
<name>A0A0S7YFK3_UNCT6</name>
<feature type="transmembrane region" description="Helical" evidence="6">
    <location>
        <begin position="287"/>
        <end position="311"/>
    </location>
</feature>
<dbReference type="InterPro" id="IPR029044">
    <property type="entry name" value="Nucleotide-diphossugar_trans"/>
</dbReference>
<evidence type="ECO:0000256" key="3">
    <source>
        <dbReference type="ARBA" id="ARBA00022676"/>
    </source>
</evidence>
<evidence type="ECO:0000256" key="2">
    <source>
        <dbReference type="ARBA" id="ARBA00022475"/>
    </source>
</evidence>
<gene>
    <name evidence="8" type="ORF">AMJ52_03710</name>
</gene>
<keyword evidence="3" id="KW-0328">Glycosyltransferase</keyword>
<proteinExistence type="predicted"/>
<evidence type="ECO:0000256" key="4">
    <source>
        <dbReference type="ARBA" id="ARBA00022679"/>
    </source>
</evidence>
<dbReference type="InterPro" id="IPR001173">
    <property type="entry name" value="Glyco_trans_2-like"/>
</dbReference>
<dbReference type="GO" id="GO:0016757">
    <property type="term" value="F:glycosyltransferase activity"/>
    <property type="evidence" value="ECO:0007669"/>
    <property type="project" value="UniProtKB-KW"/>
</dbReference>
<keyword evidence="6" id="KW-1133">Transmembrane helix</keyword>
<evidence type="ECO:0000313" key="8">
    <source>
        <dbReference type="EMBL" id="KPJ73460.1"/>
    </source>
</evidence>
<comment type="subcellular location">
    <subcellularLocation>
        <location evidence="1">Cell membrane</location>
    </subcellularLocation>
</comment>
<sequence length="398" mass="45216">MLFINIILVAYVIAGCIYWLFHLYYILRVIKSVPLLENLKYDNSKKWPKVSIIIPARNESATIKDAIQSRLHDDYPNVEILLINDRSTDNTREVIDKIAAQDNRVKPIHITELPDGWIGKLYAMHRGVQQATGDWFLFSDADVHVKKTTLKRVISHCELRRLDHLAVFPKLLPTNFVLDSVLSIFVRQLCMWCRVWAIENKDSKAFTGSGSFNLVRRSAFKKTEGFEWLKLEVCDDVALGQMLKKSGAKSSLVNGCKFVSVYFYHTVREMAIGAERATFTVFGNFSAVRLISGAVISIFIELSPFLALFISGIPYIRYIGVATITIALIISTLVSIWTDRPIFPSLLLPMSVPIINGIAIRAAILGAIRKGIQWRGTFYSTEVLKKGKRLDFQFLFFK</sequence>
<evidence type="ECO:0000256" key="6">
    <source>
        <dbReference type="SAM" id="Phobius"/>
    </source>
</evidence>
<dbReference type="GO" id="GO:0005886">
    <property type="term" value="C:plasma membrane"/>
    <property type="evidence" value="ECO:0007669"/>
    <property type="project" value="UniProtKB-SubCell"/>
</dbReference>
<evidence type="ECO:0000259" key="7">
    <source>
        <dbReference type="Pfam" id="PF00535"/>
    </source>
</evidence>
<feature type="domain" description="Glycosyltransferase 2-like" evidence="7">
    <location>
        <begin position="51"/>
        <end position="220"/>
    </location>
</feature>
<organism evidence="8 9">
    <name type="scientific">candidate division TA06 bacterium DG_78</name>
    <dbReference type="NCBI Taxonomy" id="1703772"/>
    <lineage>
        <taxon>Bacteria</taxon>
        <taxon>Bacteria division TA06</taxon>
    </lineage>
</organism>
<feature type="transmembrane region" description="Helical" evidence="6">
    <location>
        <begin position="318"/>
        <end position="338"/>
    </location>
</feature>